<feature type="region of interest" description="Disordered" evidence="1">
    <location>
        <begin position="54"/>
        <end position="95"/>
    </location>
</feature>
<feature type="region of interest" description="Disordered" evidence="1">
    <location>
        <begin position="108"/>
        <end position="133"/>
    </location>
</feature>
<organism evidence="2 3">
    <name type="scientific">Streptomyces hydrogenans</name>
    <dbReference type="NCBI Taxonomy" id="1873719"/>
    <lineage>
        <taxon>Bacteria</taxon>
        <taxon>Bacillati</taxon>
        <taxon>Actinomycetota</taxon>
        <taxon>Actinomycetes</taxon>
        <taxon>Kitasatosporales</taxon>
        <taxon>Streptomycetaceae</taxon>
        <taxon>Streptomyces</taxon>
    </lineage>
</organism>
<dbReference type="EMBL" id="BNDW01000078">
    <property type="protein sequence ID" value="GHI25541.1"/>
    <property type="molecule type" value="Genomic_DNA"/>
</dbReference>
<evidence type="ECO:0000313" key="3">
    <source>
        <dbReference type="Proteomes" id="UP001052739"/>
    </source>
</evidence>
<dbReference type="Proteomes" id="UP001052739">
    <property type="component" value="Unassembled WGS sequence"/>
</dbReference>
<gene>
    <name evidence="2" type="ORF">Shyd_69120</name>
</gene>
<feature type="compositionally biased region" description="Low complexity" evidence="1">
    <location>
        <begin position="75"/>
        <end position="95"/>
    </location>
</feature>
<accession>A0ABQ3PKJ2</accession>
<proteinExistence type="predicted"/>
<sequence>MPLSAGRRRPDAPAYSTKVRWIAPKLVVAVNEKTPGANMRALHALAPGLVKAGPATAAADPAPPPPAPAAPRFVGRLPPRARGAPSAGAAGARCSAAPVRAVERRSIGYHEERVQRPGRVTGPGPVSLGLDPC</sequence>
<comment type="caution">
    <text evidence="2">The sequence shown here is derived from an EMBL/GenBank/DDBJ whole genome shotgun (WGS) entry which is preliminary data.</text>
</comment>
<evidence type="ECO:0000313" key="2">
    <source>
        <dbReference type="EMBL" id="GHI25541.1"/>
    </source>
</evidence>
<evidence type="ECO:0008006" key="4">
    <source>
        <dbReference type="Google" id="ProtNLM"/>
    </source>
</evidence>
<reference evidence="2" key="1">
    <citation type="submission" date="2024-05" db="EMBL/GenBank/DDBJ databases">
        <title>Whole genome shotgun sequence of Streptomyces hydrogenans NBRC 13475.</title>
        <authorList>
            <person name="Komaki H."/>
            <person name="Tamura T."/>
        </authorList>
    </citation>
    <scope>NUCLEOTIDE SEQUENCE</scope>
    <source>
        <strain evidence="2">NBRC 13475</strain>
    </source>
</reference>
<keyword evidence="3" id="KW-1185">Reference proteome</keyword>
<evidence type="ECO:0000256" key="1">
    <source>
        <dbReference type="SAM" id="MobiDB-lite"/>
    </source>
</evidence>
<protein>
    <recommendedName>
        <fullName evidence="4">DNA ligase (ATP)</fullName>
    </recommendedName>
</protein>
<name>A0ABQ3PKJ2_9ACTN</name>